<proteinExistence type="predicted"/>
<evidence type="ECO:0000256" key="3">
    <source>
        <dbReference type="PROSITE-ProRule" id="PRU00169"/>
    </source>
</evidence>
<dbReference type="InterPro" id="IPR027417">
    <property type="entry name" value="P-loop_NTPase"/>
</dbReference>
<comment type="caution">
    <text evidence="3">Lacks conserved residue(s) required for the propagation of feature annotation.</text>
</comment>
<dbReference type="SUPFAM" id="SSF52172">
    <property type="entry name" value="CheY-like"/>
    <property type="match status" value="1"/>
</dbReference>
<evidence type="ECO:0000256" key="2">
    <source>
        <dbReference type="ARBA" id="ARBA00022840"/>
    </source>
</evidence>
<keyword evidence="1" id="KW-0547">Nucleotide-binding</keyword>
<feature type="domain" description="Response regulatory" evidence="4">
    <location>
        <begin position="6"/>
        <end position="122"/>
    </location>
</feature>
<protein>
    <submittedName>
        <fullName evidence="5">Septum site-determining protein MinD</fullName>
    </submittedName>
</protein>
<dbReference type="RefSeq" id="WP_145286241.1">
    <property type="nucleotide sequence ID" value="NZ_CP036318.1"/>
</dbReference>
<evidence type="ECO:0000313" key="5">
    <source>
        <dbReference type="EMBL" id="QDV57111.1"/>
    </source>
</evidence>
<dbReference type="PANTHER" id="PTHR43384">
    <property type="entry name" value="SEPTUM SITE-DETERMINING PROTEIN MIND HOMOLOG, CHLOROPLASTIC-RELATED"/>
    <property type="match status" value="1"/>
</dbReference>
<organism evidence="5 6">
    <name type="scientific">Rosistilla oblonga</name>
    <dbReference type="NCBI Taxonomy" id="2527990"/>
    <lineage>
        <taxon>Bacteria</taxon>
        <taxon>Pseudomonadati</taxon>
        <taxon>Planctomycetota</taxon>
        <taxon>Planctomycetia</taxon>
        <taxon>Pirellulales</taxon>
        <taxon>Pirellulaceae</taxon>
        <taxon>Rosistilla</taxon>
    </lineage>
</organism>
<dbReference type="PANTHER" id="PTHR43384:SF6">
    <property type="entry name" value="SEPTUM SITE-DETERMINING PROTEIN MIND HOMOLOG, CHLOROPLASTIC"/>
    <property type="match status" value="1"/>
</dbReference>
<dbReference type="Proteomes" id="UP000316770">
    <property type="component" value="Chromosome"/>
</dbReference>
<dbReference type="GO" id="GO:0016887">
    <property type="term" value="F:ATP hydrolysis activity"/>
    <property type="evidence" value="ECO:0007669"/>
    <property type="project" value="TreeGrafter"/>
</dbReference>
<dbReference type="InterPro" id="IPR050625">
    <property type="entry name" value="ParA/MinD_ATPase"/>
</dbReference>
<dbReference type="GO" id="GO:0005829">
    <property type="term" value="C:cytosol"/>
    <property type="evidence" value="ECO:0007669"/>
    <property type="project" value="TreeGrafter"/>
</dbReference>
<dbReference type="GO" id="GO:0009898">
    <property type="term" value="C:cytoplasmic side of plasma membrane"/>
    <property type="evidence" value="ECO:0007669"/>
    <property type="project" value="TreeGrafter"/>
</dbReference>
<gene>
    <name evidence="5" type="primary">minD</name>
    <name evidence="5" type="ORF">Mal33_31120</name>
</gene>
<accession>A0A518IVJ6</accession>
<reference evidence="5 6" key="1">
    <citation type="submission" date="2019-02" db="EMBL/GenBank/DDBJ databases">
        <title>Deep-cultivation of Planctomycetes and their phenomic and genomic characterization uncovers novel biology.</title>
        <authorList>
            <person name="Wiegand S."/>
            <person name="Jogler M."/>
            <person name="Boedeker C."/>
            <person name="Pinto D."/>
            <person name="Vollmers J."/>
            <person name="Rivas-Marin E."/>
            <person name="Kohn T."/>
            <person name="Peeters S.H."/>
            <person name="Heuer A."/>
            <person name="Rast P."/>
            <person name="Oberbeckmann S."/>
            <person name="Bunk B."/>
            <person name="Jeske O."/>
            <person name="Meyerdierks A."/>
            <person name="Storesund J.E."/>
            <person name="Kallscheuer N."/>
            <person name="Luecker S."/>
            <person name="Lage O.M."/>
            <person name="Pohl T."/>
            <person name="Merkel B.J."/>
            <person name="Hornburger P."/>
            <person name="Mueller R.-W."/>
            <person name="Bruemmer F."/>
            <person name="Labrenz M."/>
            <person name="Spormann A.M."/>
            <person name="Op den Camp H."/>
            <person name="Overmann J."/>
            <person name="Amann R."/>
            <person name="Jetten M.S.M."/>
            <person name="Mascher T."/>
            <person name="Medema M.H."/>
            <person name="Devos D.P."/>
            <person name="Kaster A.-K."/>
            <person name="Ovreas L."/>
            <person name="Rohde M."/>
            <person name="Galperin M.Y."/>
            <person name="Jogler C."/>
        </authorList>
    </citation>
    <scope>NUCLEOTIDE SEQUENCE [LARGE SCALE GENOMIC DNA]</scope>
    <source>
        <strain evidence="5 6">Mal33</strain>
    </source>
</reference>
<dbReference type="Gene3D" id="3.40.50.2300">
    <property type="match status" value="1"/>
</dbReference>
<dbReference type="EMBL" id="CP036318">
    <property type="protein sequence ID" value="QDV57111.1"/>
    <property type="molecule type" value="Genomic_DNA"/>
</dbReference>
<keyword evidence="6" id="KW-1185">Reference proteome</keyword>
<dbReference type="PROSITE" id="PS50110">
    <property type="entry name" value="RESPONSE_REGULATORY"/>
    <property type="match status" value="1"/>
</dbReference>
<dbReference type="GO" id="GO:0000160">
    <property type="term" value="P:phosphorelay signal transduction system"/>
    <property type="evidence" value="ECO:0007669"/>
    <property type="project" value="InterPro"/>
</dbReference>
<keyword evidence="2" id="KW-0067">ATP-binding</keyword>
<evidence type="ECO:0000259" key="4">
    <source>
        <dbReference type="PROSITE" id="PS50110"/>
    </source>
</evidence>
<dbReference type="GO" id="GO:0005524">
    <property type="term" value="F:ATP binding"/>
    <property type="evidence" value="ECO:0007669"/>
    <property type="project" value="UniProtKB-KW"/>
</dbReference>
<evidence type="ECO:0000256" key="1">
    <source>
        <dbReference type="ARBA" id="ARBA00022741"/>
    </source>
</evidence>
<dbReference type="CDD" id="cd03111">
    <property type="entry name" value="CpaE-like"/>
    <property type="match status" value="1"/>
</dbReference>
<dbReference type="InterPro" id="IPR011006">
    <property type="entry name" value="CheY-like_superfamily"/>
</dbReference>
<name>A0A518IVJ6_9BACT</name>
<dbReference type="Gene3D" id="3.40.50.300">
    <property type="entry name" value="P-loop containing nucleotide triphosphate hydrolases"/>
    <property type="match status" value="1"/>
</dbReference>
<evidence type="ECO:0000313" key="6">
    <source>
        <dbReference type="Proteomes" id="UP000316770"/>
    </source>
</evidence>
<dbReference type="GO" id="GO:0051782">
    <property type="term" value="P:negative regulation of cell division"/>
    <property type="evidence" value="ECO:0007669"/>
    <property type="project" value="TreeGrafter"/>
</dbReference>
<dbReference type="SUPFAM" id="SSF52540">
    <property type="entry name" value="P-loop containing nucleoside triphosphate hydrolases"/>
    <property type="match status" value="1"/>
</dbReference>
<dbReference type="AlphaFoldDB" id="A0A518IVJ6"/>
<dbReference type="InterPro" id="IPR001789">
    <property type="entry name" value="Sig_transdc_resp-reg_receiver"/>
</dbReference>
<sequence>MPNVLRLAVVDPNDKTREDLKAMLLGLDVVWLEAECSRYEFFPDVVTQTHPDIGVVSLDSDPERGIELLNTIRSTTPDCALLVVSSSTSGQLILQSMRAGAKEFLTLPLSGGDLSAALHRIGEQKFGASDSRNRNCEVIVVAGATGGVGATSVAVNMGCMLASREGNSVALMDLDLAVGDADVFLDSIPDYTLADVTQNIARLDFTLLKRSLTKHSSGLYLLPRPVELQDMSIINGDSIEKVITLLKASFTHLVIDLSKTYSEVDMAAMQMAAKIILVTQLDVPCLRNVVRLLLSFEQYEGLKEKVHVVVNRAGLESGPISIRKARETIGCDIYAQLPNDYRTMVEVRNNGVPLFEQDPKAAITLAMLGLVERLSGSSKETQEEESGEAVAVTESSGWLNFWPRGGKQKKS</sequence>